<dbReference type="PIRSF" id="PIRSF039102">
    <property type="entry name" value="Ddl/VanB"/>
    <property type="match status" value="1"/>
</dbReference>
<dbReference type="Gene3D" id="3.40.50.20">
    <property type="match status" value="1"/>
</dbReference>
<protein>
    <recommendedName>
        <fullName evidence="4">D-alanine--D-alanine ligase</fullName>
        <ecNumber evidence="4">6.3.2.4</ecNumber>
    </recommendedName>
    <alternativeName>
        <fullName evidence="4">D-Ala-D-Ala ligase</fullName>
    </alternativeName>
    <alternativeName>
        <fullName evidence="4">D-alanylalanine synthetase</fullName>
    </alternativeName>
</protein>
<feature type="domain" description="ATP-grasp" evidence="6">
    <location>
        <begin position="121"/>
        <end position="320"/>
    </location>
</feature>
<evidence type="ECO:0000313" key="8">
    <source>
        <dbReference type="Proteomes" id="UP001597201"/>
    </source>
</evidence>
<dbReference type="SUPFAM" id="SSF56059">
    <property type="entry name" value="Glutathione synthetase ATP-binding domain-like"/>
    <property type="match status" value="1"/>
</dbReference>
<dbReference type="EMBL" id="JBHTMY010000004">
    <property type="protein sequence ID" value="MFD1316935.1"/>
    <property type="molecule type" value="Genomic_DNA"/>
</dbReference>
<organism evidence="7 8">
    <name type="scientific">Namhaeicola litoreus</name>
    <dbReference type="NCBI Taxonomy" id="1052145"/>
    <lineage>
        <taxon>Bacteria</taxon>
        <taxon>Pseudomonadati</taxon>
        <taxon>Bacteroidota</taxon>
        <taxon>Flavobacteriia</taxon>
        <taxon>Flavobacteriales</taxon>
        <taxon>Flavobacteriaceae</taxon>
        <taxon>Namhaeicola</taxon>
    </lineage>
</organism>
<evidence type="ECO:0000256" key="4">
    <source>
        <dbReference type="HAMAP-Rule" id="MF_00047"/>
    </source>
</evidence>
<comment type="subcellular location">
    <subcellularLocation>
        <location evidence="4">Cytoplasm</location>
    </subcellularLocation>
</comment>
<dbReference type="InterPro" id="IPR013815">
    <property type="entry name" value="ATP_grasp_subdomain_1"/>
</dbReference>
<keyword evidence="8" id="KW-1185">Reference proteome</keyword>
<comment type="pathway">
    <text evidence="4">Cell wall biogenesis; peptidoglycan biosynthesis.</text>
</comment>
<dbReference type="InterPro" id="IPR005905">
    <property type="entry name" value="D_ala_D_ala"/>
</dbReference>
<comment type="function">
    <text evidence="4">Cell wall formation.</text>
</comment>
<dbReference type="PANTHER" id="PTHR23132">
    <property type="entry name" value="D-ALANINE--D-ALANINE LIGASE"/>
    <property type="match status" value="1"/>
</dbReference>
<comment type="catalytic activity">
    <reaction evidence="4">
        <text>2 D-alanine + ATP = D-alanyl-D-alanine + ADP + phosphate + H(+)</text>
        <dbReference type="Rhea" id="RHEA:11224"/>
        <dbReference type="ChEBI" id="CHEBI:15378"/>
        <dbReference type="ChEBI" id="CHEBI:30616"/>
        <dbReference type="ChEBI" id="CHEBI:43474"/>
        <dbReference type="ChEBI" id="CHEBI:57416"/>
        <dbReference type="ChEBI" id="CHEBI:57822"/>
        <dbReference type="ChEBI" id="CHEBI:456216"/>
        <dbReference type="EC" id="6.3.2.4"/>
    </reaction>
</comment>
<dbReference type="Pfam" id="PF01820">
    <property type="entry name" value="Dala_Dala_lig_N"/>
    <property type="match status" value="1"/>
</dbReference>
<name>A0ABW3Y631_9FLAO</name>
<comment type="similarity">
    <text evidence="1 4">Belongs to the D-alanine--D-alanine ligase family.</text>
</comment>
<evidence type="ECO:0000256" key="1">
    <source>
        <dbReference type="ARBA" id="ARBA00010871"/>
    </source>
</evidence>
<keyword evidence="4" id="KW-0133">Cell shape</keyword>
<dbReference type="PROSITE" id="PS50975">
    <property type="entry name" value="ATP_GRASP"/>
    <property type="match status" value="1"/>
</dbReference>
<evidence type="ECO:0000256" key="5">
    <source>
        <dbReference type="PROSITE-ProRule" id="PRU00409"/>
    </source>
</evidence>
<dbReference type="GO" id="GO:0008716">
    <property type="term" value="F:D-alanine-D-alanine ligase activity"/>
    <property type="evidence" value="ECO:0007669"/>
    <property type="project" value="UniProtKB-EC"/>
</dbReference>
<keyword evidence="5" id="KW-0067">ATP-binding</keyword>
<proteinExistence type="inferred from homology"/>
<keyword evidence="4" id="KW-0963">Cytoplasm</keyword>
<dbReference type="InterPro" id="IPR011761">
    <property type="entry name" value="ATP-grasp"/>
</dbReference>
<dbReference type="NCBIfam" id="TIGR01205">
    <property type="entry name" value="D_ala_D_alaTIGR"/>
    <property type="match status" value="1"/>
</dbReference>
<dbReference type="InterPro" id="IPR011127">
    <property type="entry name" value="Dala_Dala_lig_N"/>
</dbReference>
<dbReference type="Gene3D" id="3.30.470.20">
    <property type="entry name" value="ATP-grasp fold, B domain"/>
    <property type="match status" value="1"/>
</dbReference>
<dbReference type="PANTHER" id="PTHR23132:SF23">
    <property type="entry name" value="D-ALANINE--D-ALANINE LIGASE B"/>
    <property type="match status" value="1"/>
</dbReference>
<gene>
    <name evidence="4" type="primary">ddl</name>
    <name evidence="7" type="ORF">ACFQ39_15010</name>
</gene>
<keyword evidence="3 4" id="KW-0961">Cell wall biogenesis/degradation</keyword>
<dbReference type="EC" id="6.3.2.4" evidence="4"/>
<dbReference type="RefSeq" id="WP_377180465.1">
    <property type="nucleotide sequence ID" value="NZ_JBHTMY010000004.1"/>
</dbReference>
<dbReference type="InterPro" id="IPR011095">
    <property type="entry name" value="Dala_Dala_lig_C"/>
</dbReference>
<evidence type="ECO:0000256" key="3">
    <source>
        <dbReference type="ARBA" id="ARBA00023316"/>
    </source>
</evidence>
<evidence type="ECO:0000313" key="7">
    <source>
        <dbReference type="EMBL" id="MFD1316935.1"/>
    </source>
</evidence>
<dbReference type="Proteomes" id="UP001597201">
    <property type="component" value="Unassembled WGS sequence"/>
</dbReference>
<keyword evidence="4" id="KW-0573">Peptidoglycan synthesis</keyword>
<dbReference type="NCBIfam" id="NF002527">
    <property type="entry name" value="PRK01966.1-3"/>
    <property type="match status" value="1"/>
</dbReference>
<dbReference type="InterPro" id="IPR016185">
    <property type="entry name" value="PreATP-grasp_dom_sf"/>
</dbReference>
<evidence type="ECO:0000259" key="6">
    <source>
        <dbReference type="PROSITE" id="PS50975"/>
    </source>
</evidence>
<comment type="caution">
    <text evidence="7">The sequence shown here is derived from an EMBL/GenBank/DDBJ whole genome shotgun (WGS) entry which is preliminary data.</text>
</comment>
<sequence length="325" mass="37059">MKKNIAIVMGGYSSEVEISLKSGNVVFDELDHSFYQIYKVLILKDKWVWLDKDENEHPVDRADFSLINGKERITIDCVFNAIHGHPGENGVLLAYFELLKMPHTSSPFYQMAVTFNKRDTLSFLKPYGIRMANSVYLNKGDIYWQDQILRTLGLPCFVKPNKSGSSFGVTKVKHEDDLEAAIQFAFKEDDEILIESFLDGIEVSVGVIEWKGEIKVLPITEIVSQNEFFDFEAKYLGKSDEITPARLSLLQQKNIERVSHKIYKTLNLKGLSRADFIIVEDTPYFIELNMVPGLTRESILPKQAKEANISLTELFGNCIEMALKN</sequence>
<accession>A0ABW3Y631</accession>
<keyword evidence="2 4" id="KW-0436">Ligase</keyword>
<dbReference type="NCBIfam" id="NF002378">
    <property type="entry name" value="PRK01372.1"/>
    <property type="match status" value="1"/>
</dbReference>
<dbReference type="Pfam" id="PF07478">
    <property type="entry name" value="Dala_Dala_lig_C"/>
    <property type="match status" value="1"/>
</dbReference>
<dbReference type="Gene3D" id="3.30.1490.20">
    <property type="entry name" value="ATP-grasp fold, A domain"/>
    <property type="match status" value="1"/>
</dbReference>
<reference evidence="8" key="1">
    <citation type="journal article" date="2019" name="Int. J. Syst. Evol. Microbiol.">
        <title>The Global Catalogue of Microorganisms (GCM) 10K type strain sequencing project: providing services to taxonomists for standard genome sequencing and annotation.</title>
        <authorList>
            <consortium name="The Broad Institute Genomics Platform"/>
            <consortium name="The Broad Institute Genome Sequencing Center for Infectious Disease"/>
            <person name="Wu L."/>
            <person name="Ma J."/>
        </authorList>
    </citation>
    <scope>NUCLEOTIDE SEQUENCE [LARGE SCALE GENOMIC DNA]</scope>
    <source>
        <strain evidence="8">CCUG 61485</strain>
    </source>
</reference>
<dbReference type="HAMAP" id="MF_00047">
    <property type="entry name" value="Dala_Dala_lig"/>
    <property type="match status" value="1"/>
</dbReference>
<keyword evidence="5" id="KW-0547">Nucleotide-binding</keyword>
<dbReference type="SUPFAM" id="SSF52440">
    <property type="entry name" value="PreATP-grasp domain"/>
    <property type="match status" value="1"/>
</dbReference>
<evidence type="ECO:0000256" key="2">
    <source>
        <dbReference type="ARBA" id="ARBA00022598"/>
    </source>
</evidence>